<dbReference type="EMBL" id="FOJY01000003">
    <property type="protein sequence ID" value="SFA83639.1"/>
    <property type="molecule type" value="Genomic_DNA"/>
</dbReference>
<organism evidence="2 3">
    <name type="scientific">Acetitomaculum ruminis DSM 5522</name>
    <dbReference type="NCBI Taxonomy" id="1120918"/>
    <lineage>
        <taxon>Bacteria</taxon>
        <taxon>Bacillati</taxon>
        <taxon>Bacillota</taxon>
        <taxon>Clostridia</taxon>
        <taxon>Lachnospirales</taxon>
        <taxon>Lachnospiraceae</taxon>
        <taxon>Acetitomaculum</taxon>
    </lineage>
</organism>
<evidence type="ECO:0000313" key="3">
    <source>
        <dbReference type="Proteomes" id="UP000198838"/>
    </source>
</evidence>
<gene>
    <name evidence="2" type="ORF">SAMN05216249_10381</name>
</gene>
<evidence type="ECO:0000313" key="2">
    <source>
        <dbReference type="EMBL" id="SFA83639.1"/>
    </source>
</evidence>
<keyword evidence="1" id="KW-0472">Membrane</keyword>
<protein>
    <submittedName>
        <fullName evidence="2">Uncharacterized protein</fullName>
    </submittedName>
</protein>
<reference evidence="2 3" key="1">
    <citation type="submission" date="2016-10" db="EMBL/GenBank/DDBJ databases">
        <authorList>
            <person name="de Groot N.N."/>
        </authorList>
    </citation>
    <scope>NUCLEOTIDE SEQUENCE [LARGE SCALE GENOMIC DNA]</scope>
    <source>
        <strain evidence="2 3">DSM 5522</strain>
    </source>
</reference>
<sequence>MKKKNEYKYTEKAITDEGVVEKKDYIGIVVSVVSYLLVVVLAILGALALLA</sequence>
<keyword evidence="3" id="KW-1185">Reference proteome</keyword>
<name>A0A1I0W4F8_9FIRM</name>
<evidence type="ECO:0000256" key="1">
    <source>
        <dbReference type="SAM" id="Phobius"/>
    </source>
</evidence>
<dbReference type="Proteomes" id="UP000198838">
    <property type="component" value="Unassembled WGS sequence"/>
</dbReference>
<feature type="transmembrane region" description="Helical" evidence="1">
    <location>
        <begin position="25"/>
        <end position="50"/>
    </location>
</feature>
<dbReference type="RefSeq" id="WP_177205543.1">
    <property type="nucleotide sequence ID" value="NZ_FOJY01000003.1"/>
</dbReference>
<keyword evidence="1" id="KW-0812">Transmembrane</keyword>
<accession>A0A1I0W4F8</accession>
<proteinExistence type="predicted"/>
<dbReference type="STRING" id="1120918.SAMN05216249_10381"/>
<dbReference type="AlphaFoldDB" id="A0A1I0W4F8"/>
<keyword evidence="1" id="KW-1133">Transmembrane helix</keyword>